<reference evidence="3" key="1">
    <citation type="submission" date="2020-10" db="EMBL/GenBank/DDBJ databases">
        <authorList>
            <person name="Castelo-Branco R."/>
            <person name="Eusebio N."/>
            <person name="Adriana R."/>
            <person name="Vieira A."/>
            <person name="Brugerolle De Fraissinette N."/>
            <person name="Rezende De Castro R."/>
            <person name="Schneider M.P."/>
            <person name="Vasconcelos V."/>
            <person name="Leao P.N."/>
        </authorList>
    </citation>
    <scope>NUCLEOTIDE SEQUENCE</scope>
    <source>
        <strain evidence="3">LEGE 11467</strain>
    </source>
</reference>
<evidence type="ECO:0000256" key="2">
    <source>
        <dbReference type="SAM" id="SignalP"/>
    </source>
</evidence>
<accession>A0A928W1M3</accession>
<protein>
    <submittedName>
        <fullName evidence="3">DUF928 domain-containing protein</fullName>
    </submittedName>
</protein>
<feature type="chain" id="PRO_5037001687" evidence="2">
    <location>
        <begin position="24"/>
        <end position="268"/>
    </location>
</feature>
<sequence>MTRKTFTLSLVPITIGLSLGLFAAPGTSVPNSDRSTELSQTVGNEWNAFSPPPDMGTPGRREGGGTRGNCPTVDRALTALVPQTNAGATLSGRPALFFHVPATSEQLEFEFVLQDVEYNTVYTKTLTAPGQAGIVEINLKNNAAPELQVGQHYRWYFSAICNPNDRSADIHVEGWIQRIESEKTAAKIETATSESEKIEVYSEASLWYDALAAMVEQRRTNPDDVNLEAQWQQLLTAVGLNSIAQAPLVEWDSVQYLAVKKYMARQYR</sequence>
<dbReference type="AlphaFoldDB" id="A0A928W1M3"/>
<dbReference type="EMBL" id="JADEXN010000221">
    <property type="protein sequence ID" value="MBE9041615.1"/>
    <property type="molecule type" value="Genomic_DNA"/>
</dbReference>
<feature type="region of interest" description="Disordered" evidence="1">
    <location>
        <begin position="44"/>
        <end position="70"/>
    </location>
</feature>
<keyword evidence="2" id="KW-0732">Signal</keyword>
<proteinExistence type="predicted"/>
<feature type="signal peptide" evidence="2">
    <location>
        <begin position="1"/>
        <end position="23"/>
    </location>
</feature>
<gene>
    <name evidence="3" type="ORF">IQ235_12575</name>
</gene>
<evidence type="ECO:0000313" key="3">
    <source>
        <dbReference type="EMBL" id="MBE9041615.1"/>
    </source>
</evidence>
<dbReference type="Proteomes" id="UP000621799">
    <property type="component" value="Unassembled WGS sequence"/>
</dbReference>
<dbReference type="InterPro" id="IPR010328">
    <property type="entry name" value="DUF928"/>
</dbReference>
<comment type="caution">
    <text evidence="3">The sequence shown here is derived from an EMBL/GenBank/DDBJ whole genome shotgun (WGS) entry which is preliminary data.</text>
</comment>
<evidence type="ECO:0000256" key="1">
    <source>
        <dbReference type="SAM" id="MobiDB-lite"/>
    </source>
</evidence>
<name>A0A928W1M3_9CYAN</name>
<dbReference type="RefSeq" id="WP_264321813.1">
    <property type="nucleotide sequence ID" value="NZ_JADEXN010000221.1"/>
</dbReference>
<evidence type="ECO:0000313" key="4">
    <source>
        <dbReference type="Proteomes" id="UP000621799"/>
    </source>
</evidence>
<keyword evidence="4" id="KW-1185">Reference proteome</keyword>
<dbReference type="Pfam" id="PF06051">
    <property type="entry name" value="DUF928"/>
    <property type="match status" value="1"/>
</dbReference>
<organism evidence="3 4">
    <name type="scientific">Zarconia navalis LEGE 11467</name>
    <dbReference type="NCBI Taxonomy" id="1828826"/>
    <lineage>
        <taxon>Bacteria</taxon>
        <taxon>Bacillati</taxon>
        <taxon>Cyanobacteriota</taxon>
        <taxon>Cyanophyceae</taxon>
        <taxon>Oscillatoriophycideae</taxon>
        <taxon>Oscillatoriales</taxon>
        <taxon>Oscillatoriales incertae sedis</taxon>
        <taxon>Zarconia</taxon>
        <taxon>Zarconia navalis</taxon>
    </lineage>
</organism>